<dbReference type="GO" id="GO:0031624">
    <property type="term" value="F:ubiquitin conjugating enzyme binding"/>
    <property type="evidence" value="ECO:0007669"/>
    <property type="project" value="TreeGrafter"/>
</dbReference>
<gene>
    <name evidence="11" type="primary">LOC100904870</name>
</gene>
<dbReference type="GO" id="GO:0005829">
    <property type="term" value="C:cytosol"/>
    <property type="evidence" value="ECO:0007669"/>
    <property type="project" value="TreeGrafter"/>
</dbReference>
<dbReference type="GeneID" id="100904870"/>
<dbReference type="GO" id="GO:0000209">
    <property type="term" value="P:protein polyubiquitination"/>
    <property type="evidence" value="ECO:0007669"/>
    <property type="project" value="TreeGrafter"/>
</dbReference>
<evidence type="ECO:0000256" key="4">
    <source>
        <dbReference type="ARBA" id="ARBA00029737"/>
    </source>
</evidence>
<proteinExistence type="predicted"/>
<dbReference type="EC" id="2.3.2.26" evidence="2"/>
<evidence type="ECO:0000313" key="10">
    <source>
        <dbReference type="Proteomes" id="UP000694867"/>
    </source>
</evidence>
<evidence type="ECO:0000256" key="1">
    <source>
        <dbReference type="ARBA" id="ARBA00000885"/>
    </source>
</evidence>
<evidence type="ECO:0000256" key="3">
    <source>
        <dbReference type="ARBA" id="ARBA00013646"/>
    </source>
</evidence>
<dbReference type="GO" id="GO:0051865">
    <property type="term" value="P:protein autoubiquitination"/>
    <property type="evidence" value="ECO:0007669"/>
    <property type="project" value="TreeGrafter"/>
</dbReference>
<dbReference type="GO" id="GO:0030332">
    <property type="term" value="F:cyclin binding"/>
    <property type="evidence" value="ECO:0007669"/>
    <property type="project" value="TreeGrafter"/>
</dbReference>
<dbReference type="Pfam" id="PF09814">
    <property type="entry name" value="HECT_2"/>
    <property type="match status" value="1"/>
</dbReference>
<feature type="region of interest" description="Disordered" evidence="9">
    <location>
        <begin position="174"/>
        <end position="194"/>
    </location>
</feature>
<dbReference type="GO" id="GO:0043161">
    <property type="term" value="P:proteasome-mediated ubiquitin-dependent protein catabolic process"/>
    <property type="evidence" value="ECO:0007669"/>
    <property type="project" value="TreeGrafter"/>
</dbReference>
<name>A0AAJ6QY34_9ACAR</name>
<evidence type="ECO:0000256" key="9">
    <source>
        <dbReference type="SAM" id="MobiDB-lite"/>
    </source>
</evidence>
<protein>
    <recommendedName>
        <fullName evidence="3">E3 ubiquitin-protein ligase E3D</fullName>
        <ecNumber evidence="2">2.3.2.26</ecNumber>
    </recommendedName>
    <alternativeName>
        <fullName evidence="6">HECT-type E3 ubiquitin transferase E3D</fullName>
    </alternativeName>
    <alternativeName>
        <fullName evidence="5">UbcH10-binding protein with a HECT-like domain</fullName>
    </alternativeName>
    <alternativeName>
        <fullName evidence="4">Ubiquitin-conjugating enzyme E2C-binding protein</fullName>
    </alternativeName>
</protein>
<dbReference type="GO" id="GO:0061630">
    <property type="term" value="F:ubiquitin protein ligase activity"/>
    <property type="evidence" value="ECO:0007669"/>
    <property type="project" value="UniProtKB-EC"/>
</dbReference>
<dbReference type="PANTHER" id="PTHR31531:SF2">
    <property type="entry name" value="E3 UBIQUITIN-PROTEIN LIGASE E3D"/>
    <property type="match status" value="1"/>
</dbReference>
<dbReference type="Proteomes" id="UP000694867">
    <property type="component" value="Unplaced"/>
</dbReference>
<dbReference type="GO" id="GO:0000151">
    <property type="term" value="C:ubiquitin ligase complex"/>
    <property type="evidence" value="ECO:0007669"/>
    <property type="project" value="TreeGrafter"/>
</dbReference>
<evidence type="ECO:0000313" key="11">
    <source>
        <dbReference type="RefSeq" id="XP_003747482.2"/>
    </source>
</evidence>
<feature type="compositionally biased region" description="Basic and acidic residues" evidence="9">
    <location>
        <begin position="174"/>
        <end position="192"/>
    </location>
</feature>
<dbReference type="RefSeq" id="XP_003747482.2">
    <property type="nucleotide sequence ID" value="XM_003747434.2"/>
</dbReference>
<dbReference type="PANTHER" id="PTHR31531">
    <property type="entry name" value="E3 UBIQUITIN-PROTEIN LIGASE E3D FAMILY MEMBER"/>
    <property type="match status" value="1"/>
</dbReference>
<comment type="function">
    <text evidence="7">E3 ubiquitin-protein ligase which accepts ubiquitin from specific E2 ubiquitin-conjugating enzymes, and transfers it to substrates, generally promoting their degradation by the proteasome. Independently of its E3 ubiquitin-protein ligase activity, acts as an inhibitor of CPSF3 endonuclease activity by blocking CPSF3 active site.</text>
</comment>
<dbReference type="AlphaFoldDB" id="A0AAJ6QY34"/>
<comment type="subunit">
    <text evidence="8">Interacts with UBE2C/UbcH10 (E2 ubiquitin-conjugating enzyme). In vitro, interacts with cyclin-B.</text>
</comment>
<dbReference type="KEGG" id="goe:100904870"/>
<evidence type="ECO:0000256" key="8">
    <source>
        <dbReference type="ARBA" id="ARBA00064185"/>
    </source>
</evidence>
<reference evidence="11" key="1">
    <citation type="submission" date="2025-08" db="UniProtKB">
        <authorList>
            <consortium name="RefSeq"/>
        </authorList>
    </citation>
    <scope>IDENTIFICATION</scope>
</reference>
<organism evidence="10 11">
    <name type="scientific">Galendromus occidentalis</name>
    <name type="common">western predatory mite</name>
    <dbReference type="NCBI Taxonomy" id="34638"/>
    <lineage>
        <taxon>Eukaryota</taxon>
        <taxon>Metazoa</taxon>
        <taxon>Ecdysozoa</taxon>
        <taxon>Arthropoda</taxon>
        <taxon>Chelicerata</taxon>
        <taxon>Arachnida</taxon>
        <taxon>Acari</taxon>
        <taxon>Parasitiformes</taxon>
        <taxon>Mesostigmata</taxon>
        <taxon>Gamasina</taxon>
        <taxon>Phytoseioidea</taxon>
        <taxon>Phytoseiidae</taxon>
        <taxon>Typhlodrominae</taxon>
        <taxon>Galendromus</taxon>
    </lineage>
</organism>
<evidence type="ECO:0000256" key="7">
    <source>
        <dbReference type="ARBA" id="ARBA00053831"/>
    </source>
</evidence>
<evidence type="ECO:0000256" key="6">
    <source>
        <dbReference type="ARBA" id="ARBA00032298"/>
    </source>
</evidence>
<dbReference type="GO" id="GO:0006513">
    <property type="term" value="P:protein monoubiquitination"/>
    <property type="evidence" value="ECO:0007669"/>
    <property type="project" value="TreeGrafter"/>
</dbReference>
<evidence type="ECO:0000256" key="5">
    <source>
        <dbReference type="ARBA" id="ARBA00032234"/>
    </source>
</evidence>
<keyword evidence="10" id="KW-1185">Reference proteome</keyword>
<accession>A0AAJ6QY34</accession>
<evidence type="ECO:0000256" key="2">
    <source>
        <dbReference type="ARBA" id="ARBA00012485"/>
    </source>
</evidence>
<sequence length="417" mass="46950">MISLPGNMVEGINLRVEYRPTLRMCTLSFIPHSDTPWTITIAKSCMRLSDTRDGNNSIDLKLGEGFVIDLESLGDWNTLRWTSEDPAQGSVSSPIMGDGTIHLKLVSQPAEKPPRRNVEVLPDSGQFEIRCKACDSLLTRDEWNFERILPLPSENWQSSQDMWFCHKDDHGSVDDSHTDALREQPGDGEASKGLELGRNAFLPKRLQPKLEDLFYSKTKLMLHVNAISCDSMADLRNLSVICRLCDTIVGQSVSQQCVYFNRMNVDLKDAKTSRIVNSQTPLKLAAKLIEEQVAHGGIHCRLILNSESSGDTLLIWVLENDVHMFPAKYSLPLPGKVEEPVVFSQHHQVLFHRTQRSASIAQVWSSELTVSSETISQETLDSLMRHLEESGRLFPLTENEKVPDPIFEVGYIPARLE</sequence>
<dbReference type="InterPro" id="IPR019193">
    <property type="entry name" value="UBQ-conj_enz_E2-bd_prot"/>
</dbReference>
<dbReference type="GO" id="GO:0005634">
    <property type="term" value="C:nucleus"/>
    <property type="evidence" value="ECO:0007669"/>
    <property type="project" value="TreeGrafter"/>
</dbReference>
<comment type="catalytic activity">
    <reaction evidence="1">
        <text>S-ubiquitinyl-[E2 ubiquitin-conjugating enzyme]-L-cysteine + [acceptor protein]-L-lysine = [E2 ubiquitin-conjugating enzyme]-L-cysteine + N(6)-ubiquitinyl-[acceptor protein]-L-lysine.</text>
        <dbReference type="EC" id="2.3.2.26"/>
    </reaction>
</comment>